<dbReference type="Proteomes" id="UP001172457">
    <property type="component" value="Chromosome 1"/>
</dbReference>
<evidence type="ECO:0000313" key="3">
    <source>
        <dbReference type="Proteomes" id="UP001172457"/>
    </source>
</evidence>
<dbReference type="AlphaFoldDB" id="A0AA38U417"/>
<evidence type="ECO:0000259" key="1">
    <source>
        <dbReference type="PROSITE" id="PS50878"/>
    </source>
</evidence>
<gene>
    <name evidence="2" type="ORF">OSB04_002121</name>
</gene>
<organism evidence="2 3">
    <name type="scientific">Centaurea solstitialis</name>
    <name type="common">yellow star-thistle</name>
    <dbReference type="NCBI Taxonomy" id="347529"/>
    <lineage>
        <taxon>Eukaryota</taxon>
        <taxon>Viridiplantae</taxon>
        <taxon>Streptophyta</taxon>
        <taxon>Embryophyta</taxon>
        <taxon>Tracheophyta</taxon>
        <taxon>Spermatophyta</taxon>
        <taxon>Magnoliopsida</taxon>
        <taxon>eudicotyledons</taxon>
        <taxon>Gunneridae</taxon>
        <taxon>Pentapetalae</taxon>
        <taxon>asterids</taxon>
        <taxon>campanulids</taxon>
        <taxon>Asterales</taxon>
        <taxon>Asteraceae</taxon>
        <taxon>Carduoideae</taxon>
        <taxon>Cardueae</taxon>
        <taxon>Centaureinae</taxon>
        <taxon>Centaurea</taxon>
    </lineage>
</organism>
<keyword evidence="3" id="KW-1185">Reference proteome</keyword>
<proteinExistence type="predicted"/>
<accession>A0AA38U417</accession>
<protein>
    <recommendedName>
        <fullName evidence="1">Reverse transcriptase domain-containing protein</fullName>
    </recommendedName>
</protein>
<dbReference type="PROSITE" id="PS50878">
    <property type="entry name" value="RT_POL"/>
    <property type="match status" value="1"/>
</dbReference>
<reference evidence="2" key="1">
    <citation type="submission" date="2023-03" db="EMBL/GenBank/DDBJ databases">
        <title>Chromosome-scale reference genome and RAD-based genetic map of yellow starthistle (Centaurea solstitialis) reveal putative structural variation and QTLs associated with invader traits.</title>
        <authorList>
            <person name="Reatini B."/>
            <person name="Cang F.A."/>
            <person name="Jiang Q."/>
            <person name="Mckibben M.T.W."/>
            <person name="Barker M.S."/>
            <person name="Rieseberg L.H."/>
            <person name="Dlugosch K.M."/>
        </authorList>
    </citation>
    <scope>NUCLEOTIDE SEQUENCE</scope>
    <source>
        <strain evidence="2">CAN-66</strain>
        <tissue evidence="2">Leaf</tissue>
    </source>
</reference>
<dbReference type="SUPFAM" id="SSF56672">
    <property type="entry name" value="DNA/RNA polymerases"/>
    <property type="match status" value="1"/>
</dbReference>
<dbReference type="Pfam" id="PF00078">
    <property type="entry name" value="RVT_1"/>
    <property type="match status" value="1"/>
</dbReference>
<dbReference type="InterPro" id="IPR026960">
    <property type="entry name" value="RVT-Znf"/>
</dbReference>
<dbReference type="EMBL" id="JARYMX010000001">
    <property type="protein sequence ID" value="KAJ9566155.1"/>
    <property type="molecule type" value="Genomic_DNA"/>
</dbReference>
<dbReference type="PANTHER" id="PTHR33116:SF77">
    <property type="entry name" value="RNA-DIRECTED DNA POLYMERASE"/>
    <property type="match status" value="1"/>
</dbReference>
<dbReference type="PANTHER" id="PTHR33116">
    <property type="entry name" value="REVERSE TRANSCRIPTASE ZINC-BINDING DOMAIN-CONTAINING PROTEIN-RELATED-RELATED"/>
    <property type="match status" value="1"/>
</dbReference>
<comment type="caution">
    <text evidence="2">The sequence shown here is derived from an EMBL/GenBank/DDBJ whole genome shotgun (WGS) entry which is preliminary data.</text>
</comment>
<sequence>MQMGFGEKLRAWVKGCVCTAKVSVLINGSPTKEFKLGKGVRQGDPLAPFLFILATERLNVMLWEALRKNIFKGVGFDNSDEEVYMFQYADDTIFIGEWDSRNAKSLIRILKCFEVCSGLKINMNLHQKDEIARMAHWLHRKEEPIPFVYLGLSVGGNMNRSTNWQPIIDRFKSRLSHWKSKTLSIGGRLCLCKSVLGSLGAYSFSLYIPKGVLNTLEDSEGSKKIKWVAWDRVINNKKCGGLGIGSLRACNLALLAKWWWRERVDADCKWKSVVLNCRDNRRNTNGIWTKICGIDKELGEMGINLHRLMHRKEDGSGWDWDLEKNKIYSVCSLRKLIDTICLPSAIMETVWINWLPSKINIHVWRTLTNRLATLDNLDKWGVVLQSKLCPMCLSMEENLDHVMTCCSTTRIVCAHFVLWVDWWSQNELSVQGIWSSISNPGGDHVRKQVRQVIVAALFWNIWIQRNRMAFQGTIKKEKEIFLETQYTAFDWIRNRCKFGKSISLESWVGNPLDAVSSCNTLAPR</sequence>
<dbReference type="InterPro" id="IPR000477">
    <property type="entry name" value="RT_dom"/>
</dbReference>
<dbReference type="InterPro" id="IPR043502">
    <property type="entry name" value="DNA/RNA_pol_sf"/>
</dbReference>
<feature type="domain" description="Reverse transcriptase" evidence="1">
    <location>
        <begin position="1"/>
        <end position="154"/>
    </location>
</feature>
<dbReference type="Pfam" id="PF13966">
    <property type="entry name" value="zf-RVT"/>
    <property type="match status" value="1"/>
</dbReference>
<evidence type="ECO:0000313" key="2">
    <source>
        <dbReference type="EMBL" id="KAJ9566155.1"/>
    </source>
</evidence>
<name>A0AA38U417_9ASTR</name>